<comment type="caution">
    <text evidence="2">The sequence shown here is derived from an EMBL/GenBank/DDBJ whole genome shotgun (WGS) entry which is preliminary data.</text>
</comment>
<protein>
    <submittedName>
        <fullName evidence="2">Uncharacterized protein</fullName>
    </submittedName>
</protein>
<sequence>MGIVREAAHLYEDFSLRSTSRSSVVRPFPQRYTLRAGNSTHAPHLHACHNPPTHSHTLPPLTNSHT</sequence>
<evidence type="ECO:0000313" key="3">
    <source>
        <dbReference type="Proteomes" id="UP000324222"/>
    </source>
</evidence>
<dbReference type="Proteomes" id="UP000324222">
    <property type="component" value="Unassembled WGS sequence"/>
</dbReference>
<dbReference type="EMBL" id="VSRR010096686">
    <property type="protein sequence ID" value="MPC93940.1"/>
    <property type="molecule type" value="Genomic_DNA"/>
</dbReference>
<accession>A0A5B7JB19</accession>
<reference evidence="2 3" key="1">
    <citation type="submission" date="2019-05" db="EMBL/GenBank/DDBJ databases">
        <title>Another draft genome of Portunus trituberculatus and its Hox gene families provides insights of decapod evolution.</title>
        <authorList>
            <person name="Jeong J.-H."/>
            <person name="Song I."/>
            <person name="Kim S."/>
            <person name="Choi T."/>
            <person name="Kim D."/>
            <person name="Ryu S."/>
            <person name="Kim W."/>
        </authorList>
    </citation>
    <scope>NUCLEOTIDE SEQUENCE [LARGE SCALE GENOMIC DNA]</scope>
    <source>
        <tissue evidence="2">Muscle</tissue>
    </source>
</reference>
<name>A0A5B7JB19_PORTR</name>
<evidence type="ECO:0000256" key="1">
    <source>
        <dbReference type="SAM" id="MobiDB-lite"/>
    </source>
</evidence>
<gene>
    <name evidence="2" type="ORF">E2C01_089088</name>
</gene>
<feature type="region of interest" description="Disordered" evidence="1">
    <location>
        <begin position="41"/>
        <end position="66"/>
    </location>
</feature>
<organism evidence="2 3">
    <name type="scientific">Portunus trituberculatus</name>
    <name type="common">Swimming crab</name>
    <name type="synonym">Neptunus trituberculatus</name>
    <dbReference type="NCBI Taxonomy" id="210409"/>
    <lineage>
        <taxon>Eukaryota</taxon>
        <taxon>Metazoa</taxon>
        <taxon>Ecdysozoa</taxon>
        <taxon>Arthropoda</taxon>
        <taxon>Crustacea</taxon>
        <taxon>Multicrustacea</taxon>
        <taxon>Malacostraca</taxon>
        <taxon>Eumalacostraca</taxon>
        <taxon>Eucarida</taxon>
        <taxon>Decapoda</taxon>
        <taxon>Pleocyemata</taxon>
        <taxon>Brachyura</taxon>
        <taxon>Eubrachyura</taxon>
        <taxon>Portunoidea</taxon>
        <taxon>Portunidae</taxon>
        <taxon>Portuninae</taxon>
        <taxon>Portunus</taxon>
    </lineage>
</organism>
<proteinExistence type="predicted"/>
<feature type="compositionally biased region" description="Low complexity" evidence="1">
    <location>
        <begin position="49"/>
        <end position="66"/>
    </location>
</feature>
<dbReference type="AlphaFoldDB" id="A0A5B7JB19"/>
<keyword evidence="3" id="KW-1185">Reference proteome</keyword>
<evidence type="ECO:0000313" key="2">
    <source>
        <dbReference type="EMBL" id="MPC93940.1"/>
    </source>
</evidence>